<evidence type="ECO:0000256" key="1">
    <source>
        <dbReference type="ARBA" id="ARBA00009725"/>
    </source>
</evidence>
<keyword evidence="2" id="KW-0489">Methyltransferase</keyword>
<feature type="region of interest" description="Disordered" evidence="4">
    <location>
        <begin position="253"/>
        <end position="308"/>
    </location>
</feature>
<name>A0ABP1FN57_9CHLO</name>
<dbReference type="Gene3D" id="3.40.50.150">
    <property type="entry name" value="Vaccinia Virus protein VP39"/>
    <property type="match status" value="2"/>
</dbReference>
<evidence type="ECO:0000313" key="7">
    <source>
        <dbReference type="Proteomes" id="UP001497392"/>
    </source>
</evidence>
<dbReference type="InterPro" id="IPR029063">
    <property type="entry name" value="SAM-dependent_MTases_sf"/>
</dbReference>
<dbReference type="Proteomes" id="UP001497392">
    <property type="component" value="Unassembled WGS sequence"/>
</dbReference>
<comment type="caution">
    <text evidence="6">The sequence shown here is derived from an EMBL/GenBank/DDBJ whole genome shotgun (WGS) entry which is preliminary data.</text>
</comment>
<feature type="compositionally biased region" description="Polar residues" evidence="4">
    <location>
        <begin position="255"/>
        <end position="273"/>
    </location>
</feature>
<keyword evidence="7" id="KW-1185">Reference proteome</keyword>
<evidence type="ECO:0000256" key="3">
    <source>
        <dbReference type="ARBA" id="ARBA00022679"/>
    </source>
</evidence>
<dbReference type="PANTHER" id="PTHR22809">
    <property type="entry name" value="METHYLTRANSFERASE-RELATED"/>
    <property type="match status" value="1"/>
</dbReference>
<evidence type="ECO:0000256" key="2">
    <source>
        <dbReference type="ARBA" id="ARBA00022603"/>
    </source>
</evidence>
<dbReference type="SUPFAM" id="SSF53335">
    <property type="entry name" value="S-adenosyl-L-methionine-dependent methyltransferases"/>
    <property type="match status" value="2"/>
</dbReference>
<evidence type="ECO:0000313" key="6">
    <source>
        <dbReference type="EMBL" id="CAL5221405.1"/>
    </source>
</evidence>
<comment type="similarity">
    <text evidence="1">Belongs to the methyltransferase superfamily. METL family.</text>
</comment>
<dbReference type="InterPro" id="IPR013217">
    <property type="entry name" value="Methyltransf_12"/>
</dbReference>
<dbReference type="Pfam" id="PF08242">
    <property type="entry name" value="Methyltransf_12"/>
    <property type="match status" value="1"/>
</dbReference>
<dbReference type="InterPro" id="IPR026113">
    <property type="entry name" value="METTL2/6/8-like"/>
</dbReference>
<dbReference type="InterPro" id="IPR019410">
    <property type="entry name" value="Methyltransf_16"/>
</dbReference>
<proteinExistence type="inferred from homology"/>
<dbReference type="PANTHER" id="PTHR22809:SF5">
    <property type="entry name" value="TRNA N(3)-METHYLCYTIDINE METHYLTRANSFERASE METTL6"/>
    <property type="match status" value="1"/>
</dbReference>
<sequence>MPIYTWPGEQLPESLIEHYEQNADRYWDTFYKRNDDRFFSDRHYLQHEFPELTSGPITLFEAGCGVGNTVFPVLETNPEAVAYACDFSPHAVSLVQQHSLHAAGRVHAFVADLTQAVLTEHVPAGTVDFCSLIFVLSAIDPGKMPQVLQSIAHTLKVGSGRVLVRDYAEGDLAESRLAASSRQQKLQDNFYVRGDGTRAFYFSEAGLRKLFAETGYSCENMHVHERTIENRRKGLLMERRWIQAVFVFTGAAPPASNSTGVQPPSQDSSQSEAPSAGSAKQLRVNEVPGSSLASGHEWEQDKSDQSCESAMSQLFENGQQGEEVHEQISLPGMPDLTVCSVSRSERHTLRHTGLMLWESAPALARYMLSQPAMMSGKRVLEIGSGGNPAVAFAALRHCRRIVATDGSPEALRLLERNVRANASLAVIERLRLRRHEWGNARHEAELLKEFGCFDLIVGADVVYVEEALPLLLASVAALLRETSRARVILCHVTRRVSEERIVSMAKSVGLTLELERQLDGPIRVLVFR</sequence>
<protein>
    <submittedName>
        <fullName evidence="6">G3590 protein</fullName>
    </submittedName>
</protein>
<feature type="compositionally biased region" description="Basic and acidic residues" evidence="4">
    <location>
        <begin position="296"/>
        <end position="305"/>
    </location>
</feature>
<reference evidence="6 7" key="1">
    <citation type="submission" date="2024-06" db="EMBL/GenBank/DDBJ databases">
        <authorList>
            <person name="Kraege A."/>
            <person name="Thomma B."/>
        </authorList>
    </citation>
    <scope>NUCLEOTIDE SEQUENCE [LARGE SCALE GENOMIC DNA]</scope>
</reference>
<dbReference type="Pfam" id="PF10294">
    <property type="entry name" value="Methyltransf_16"/>
    <property type="match status" value="1"/>
</dbReference>
<evidence type="ECO:0000259" key="5">
    <source>
        <dbReference type="Pfam" id="PF08242"/>
    </source>
</evidence>
<accession>A0ABP1FN57</accession>
<feature type="domain" description="Methyltransferase type 12" evidence="5">
    <location>
        <begin position="61"/>
        <end position="158"/>
    </location>
</feature>
<dbReference type="EMBL" id="CAXHTA020000005">
    <property type="protein sequence ID" value="CAL5221405.1"/>
    <property type="molecule type" value="Genomic_DNA"/>
</dbReference>
<dbReference type="CDD" id="cd02440">
    <property type="entry name" value="AdoMet_MTases"/>
    <property type="match status" value="2"/>
</dbReference>
<keyword evidence="3" id="KW-0808">Transferase</keyword>
<evidence type="ECO:0000256" key="4">
    <source>
        <dbReference type="SAM" id="MobiDB-lite"/>
    </source>
</evidence>
<organism evidence="6 7">
    <name type="scientific">Coccomyxa viridis</name>
    <dbReference type="NCBI Taxonomy" id="1274662"/>
    <lineage>
        <taxon>Eukaryota</taxon>
        <taxon>Viridiplantae</taxon>
        <taxon>Chlorophyta</taxon>
        <taxon>core chlorophytes</taxon>
        <taxon>Trebouxiophyceae</taxon>
        <taxon>Trebouxiophyceae incertae sedis</taxon>
        <taxon>Coccomyxaceae</taxon>
        <taxon>Coccomyxa</taxon>
    </lineage>
</organism>
<gene>
    <name evidence="6" type="primary">g3590</name>
    <name evidence="6" type="ORF">VP750_LOCUS3064</name>
</gene>